<organism evidence="6 7">
    <name type="scientific">Labrys wisconsinensis</name>
    <dbReference type="NCBI Taxonomy" id="425677"/>
    <lineage>
        <taxon>Bacteria</taxon>
        <taxon>Pseudomonadati</taxon>
        <taxon>Pseudomonadota</taxon>
        <taxon>Alphaproteobacteria</taxon>
        <taxon>Hyphomicrobiales</taxon>
        <taxon>Xanthobacteraceae</taxon>
        <taxon>Labrys</taxon>
    </lineage>
</organism>
<dbReference type="EMBL" id="JAUSVX010000001">
    <property type="protein sequence ID" value="MDQ0467016.1"/>
    <property type="molecule type" value="Genomic_DNA"/>
</dbReference>
<evidence type="ECO:0000313" key="7">
    <source>
        <dbReference type="Proteomes" id="UP001242480"/>
    </source>
</evidence>
<comment type="caution">
    <text evidence="6">The sequence shown here is derived from an EMBL/GenBank/DDBJ whole genome shotgun (WGS) entry which is preliminary data.</text>
</comment>
<dbReference type="Proteomes" id="UP001242480">
    <property type="component" value="Unassembled WGS sequence"/>
</dbReference>
<keyword evidence="3" id="KW-0804">Transcription</keyword>
<dbReference type="InterPro" id="IPR001647">
    <property type="entry name" value="HTH_TetR"/>
</dbReference>
<feature type="DNA-binding region" description="H-T-H motif" evidence="4">
    <location>
        <begin position="32"/>
        <end position="51"/>
    </location>
</feature>
<proteinExistence type="predicted"/>
<feature type="domain" description="HTH tetR-type" evidence="5">
    <location>
        <begin position="9"/>
        <end position="69"/>
    </location>
</feature>
<protein>
    <submittedName>
        <fullName evidence="6">AcrR family transcriptional regulator</fullName>
    </submittedName>
</protein>
<dbReference type="Pfam" id="PF00440">
    <property type="entry name" value="TetR_N"/>
    <property type="match status" value="1"/>
</dbReference>
<name>A0ABU0IYC3_9HYPH</name>
<evidence type="ECO:0000256" key="2">
    <source>
        <dbReference type="ARBA" id="ARBA00023125"/>
    </source>
</evidence>
<evidence type="ECO:0000313" key="6">
    <source>
        <dbReference type="EMBL" id="MDQ0467016.1"/>
    </source>
</evidence>
<keyword evidence="1" id="KW-0805">Transcription regulation</keyword>
<dbReference type="SUPFAM" id="SSF46689">
    <property type="entry name" value="Homeodomain-like"/>
    <property type="match status" value="1"/>
</dbReference>
<evidence type="ECO:0000256" key="3">
    <source>
        <dbReference type="ARBA" id="ARBA00023163"/>
    </source>
</evidence>
<gene>
    <name evidence="6" type="ORF">QO011_000011</name>
</gene>
<dbReference type="Gene3D" id="1.10.357.10">
    <property type="entry name" value="Tetracycline Repressor, domain 2"/>
    <property type="match status" value="1"/>
</dbReference>
<dbReference type="PRINTS" id="PR00455">
    <property type="entry name" value="HTHTETR"/>
</dbReference>
<dbReference type="PANTHER" id="PTHR47506:SF7">
    <property type="entry name" value="TRANSCRIPTIONAL REGULATORY PROTEIN"/>
    <property type="match status" value="1"/>
</dbReference>
<keyword evidence="2 4" id="KW-0238">DNA-binding</keyword>
<dbReference type="Gene3D" id="1.10.10.60">
    <property type="entry name" value="Homeodomain-like"/>
    <property type="match status" value="1"/>
</dbReference>
<reference evidence="6 7" key="1">
    <citation type="submission" date="2023-07" db="EMBL/GenBank/DDBJ databases">
        <title>Genomic Encyclopedia of Type Strains, Phase IV (KMG-IV): sequencing the most valuable type-strain genomes for metagenomic binning, comparative biology and taxonomic classification.</title>
        <authorList>
            <person name="Goeker M."/>
        </authorList>
    </citation>
    <scope>NUCLEOTIDE SEQUENCE [LARGE SCALE GENOMIC DNA]</scope>
    <source>
        <strain evidence="6 7">DSM 19619</strain>
    </source>
</reference>
<dbReference type="InterPro" id="IPR036271">
    <property type="entry name" value="Tet_transcr_reg_TetR-rel_C_sf"/>
</dbReference>
<evidence type="ECO:0000259" key="5">
    <source>
        <dbReference type="PROSITE" id="PS50977"/>
    </source>
</evidence>
<keyword evidence="7" id="KW-1185">Reference proteome</keyword>
<dbReference type="PANTHER" id="PTHR47506">
    <property type="entry name" value="TRANSCRIPTIONAL REGULATORY PROTEIN"/>
    <property type="match status" value="1"/>
</dbReference>
<dbReference type="SUPFAM" id="SSF48498">
    <property type="entry name" value="Tetracyclin repressor-like, C-terminal domain"/>
    <property type="match status" value="1"/>
</dbReference>
<dbReference type="PROSITE" id="PS50977">
    <property type="entry name" value="HTH_TETR_2"/>
    <property type="match status" value="1"/>
</dbReference>
<evidence type="ECO:0000256" key="1">
    <source>
        <dbReference type="ARBA" id="ARBA00023015"/>
    </source>
</evidence>
<evidence type="ECO:0000256" key="4">
    <source>
        <dbReference type="PROSITE-ProRule" id="PRU00335"/>
    </source>
</evidence>
<sequence length="195" mass="20058">MRYGPAHKQEAHSRILSAAGRGFRRLGYGGIGVDGLAKEAGVTSGAFYGHFPSKAEAFRAAAVAGLVELREGIKHLRATQGEAWLAAFAEFYMSVRRTCDLGESCALQSLSPEVARADQETKAAYEAEMVRVADAVAEGLGGGTLEARRGRAWAILAMLSGGVTLARSAVDAGLAEAIAGGVKGAVLALAGGTHG</sequence>
<dbReference type="InterPro" id="IPR009057">
    <property type="entry name" value="Homeodomain-like_sf"/>
</dbReference>
<dbReference type="RefSeq" id="WP_307266105.1">
    <property type="nucleotide sequence ID" value="NZ_JAUSVX010000001.1"/>
</dbReference>
<accession>A0ABU0IYC3</accession>